<organism evidence="1">
    <name type="scientific">Lepeophtheirus salmonis</name>
    <name type="common">Salmon louse</name>
    <name type="synonym">Caligus salmonis</name>
    <dbReference type="NCBI Taxonomy" id="72036"/>
    <lineage>
        <taxon>Eukaryota</taxon>
        <taxon>Metazoa</taxon>
        <taxon>Ecdysozoa</taxon>
        <taxon>Arthropoda</taxon>
        <taxon>Crustacea</taxon>
        <taxon>Multicrustacea</taxon>
        <taxon>Hexanauplia</taxon>
        <taxon>Copepoda</taxon>
        <taxon>Siphonostomatoida</taxon>
        <taxon>Caligidae</taxon>
        <taxon>Lepeophtheirus</taxon>
    </lineage>
</organism>
<dbReference type="AlphaFoldDB" id="A0A0K2TPL6"/>
<sequence>MFDITDGIFDYCCIQNNPFSVLCIKIYFFNLKKMINL</sequence>
<evidence type="ECO:0000313" key="1">
    <source>
        <dbReference type="EMBL" id="CDW27924.1"/>
    </source>
</evidence>
<accession>A0A0K2TPL6</accession>
<protein>
    <submittedName>
        <fullName evidence="1">Uncharacterized protein</fullName>
    </submittedName>
</protein>
<name>A0A0K2TPL6_LEPSM</name>
<reference evidence="1" key="1">
    <citation type="submission" date="2014-05" db="EMBL/GenBank/DDBJ databases">
        <authorList>
            <person name="Chronopoulou M."/>
        </authorList>
    </citation>
    <scope>NUCLEOTIDE SEQUENCE</scope>
    <source>
        <tissue evidence="1">Whole organism</tissue>
    </source>
</reference>
<proteinExistence type="predicted"/>
<dbReference type="EMBL" id="HACA01010563">
    <property type="protein sequence ID" value="CDW27924.1"/>
    <property type="molecule type" value="Transcribed_RNA"/>
</dbReference>